<sequence>MTDYAPGVPVPVPDYGDVCHECGGTIDRWAPPSAVTCSDDCRTARRRRLARDRQARHRASSS</sequence>
<proteinExistence type="predicted"/>
<comment type="caution">
    <text evidence="1">The sequence shown here is derived from an EMBL/GenBank/DDBJ whole genome shotgun (WGS) entry which is preliminary data.</text>
</comment>
<evidence type="ECO:0000313" key="1">
    <source>
        <dbReference type="EMBL" id="GED09170.1"/>
    </source>
</evidence>
<gene>
    <name evidence="1" type="ORF">CCE02nite_11690</name>
</gene>
<name>A0A4Y4E0L0_CELCE</name>
<dbReference type="AlphaFoldDB" id="A0A4Y4E0L0"/>
<dbReference type="Proteomes" id="UP000316659">
    <property type="component" value="Unassembled WGS sequence"/>
</dbReference>
<protein>
    <submittedName>
        <fullName evidence="1">Uncharacterized protein</fullName>
    </submittedName>
</protein>
<dbReference type="EMBL" id="BJNZ01000005">
    <property type="protein sequence ID" value="GED09170.1"/>
    <property type="molecule type" value="Genomic_DNA"/>
</dbReference>
<evidence type="ECO:0000313" key="2">
    <source>
        <dbReference type="Proteomes" id="UP000316659"/>
    </source>
</evidence>
<reference evidence="1 2" key="1">
    <citation type="submission" date="2019-06" db="EMBL/GenBank/DDBJ databases">
        <title>Whole genome shotgun sequence of Cellulosimicrobium cellulans NBRC 15516.</title>
        <authorList>
            <person name="Hosoyama A."/>
            <person name="Uohara A."/>
            <person name="Ohji S."/>
            <person name="Ichikawa N."/>
        </authorList>
    </citation>
    <scope>NUCLEOTIDE SEQUENCE [LARGE SCALE GENOMIC DNA]</scope>
    <source>
        <strain evidence="1 2">NBRC 15516</strain>
    </source>
</reference>
<dbReference type="RefSeq" id="WP_141388712.1">
    <property type="nucleotide sequence ID" value="NZ_BJNZ01000005.1"/>
</dbReference>
<organism evidence="1 2">
    <name type="scientific">Cellulosimicrobium cellulans</name>
    <name type="common">Arthrobacter luteus</name>
    <dbReference type="NCBI Taxonomy" id="1710"/>
    <lineage>
        <taxon>Bacteria</taxon>
        <taxon>Bacillati</taxon>
        <taxon>Actinomycetota</taxon>
        <taxon>Actinomycetes</taxon>
        <taxon>Micrococcales</taxon>
        <taxon>Promicromonosporaceae</taxon>
        <taxon>Cellulosimicrobium</taxon>
    </lineage>
</organism>
<accession>A0A4Y4E0L0</accession>